<feature type="compositionally biased region" description="Acidic residues" evidence="4">
    <location>
        <begin position="446"/>
        <end position="463"/>
    </location>
</feature>
<dbReference type="InterPro" id="IPR047315">
    <property type="entry name" value="DHD_Ski"/>
</dbReference>
<proteinExistence type="inferred from homology"/>
<dbReference type="Gene3D" id="3.10.390.10">
    <property type="entry name" value="SAND domain-like"/>
    <property type="match status" value="1"/>
</dbReference>
<dbReference type="InterPro" id="IPR023216">
    <property type="entry name" value="Tscrpt_reg_SKI_SnoN"/>
</dbReference>
<dbReference type="InterPro" id="IPR014890">
    <property type="entry name" value="c-SKI_SMAD4-bd_dom"/>
</dbReference>
<dbReference type="InterPro" id="IPR003380">
    <property type="entry name" value="SKI/SNO/DAC"/>
</dbReference>
<evidence type="ECO:0000256" key="1">
    <source>
        <dbReference type="ARBA" id="ARBA00009513"/>
    </source>
</evidence>
<feature type="region of interest" description="Disordered" evidence="4">
    <location>
        <begin position="291"/>
        <end position="327"/>
    </location>
</feature>
<feature type="region of interest" description="Disordered" evidence="4">
    <location>
        <begin position="344"/>
        <end position="469"/>
    </location>
</feature>
<dbReference type="GO" id="GO:0046332">
    <property type="term" value="F:SMAD binding"/>
    <property type="evidence" value="ECO:0007669"/>
    <property type="project" value="InterPro"/>
</dbReference>
<dbReference type="GO" id="GO:0005634">
    <property type="term" value="C:nucleus"/>
    <property type="evidence" value="ECO:0007669"/>
    <property type="project" value="Ensembl"/>
</dbReference>
<feature type="compositionally biased region" description="Polar residues" evidence="4">
    <location>
        <begin position="418"/>
        <end position="435"/>
    </location>
</feature>
<evidence type="ECO:0000256" key="3">
    <source>
        <dbReference type="ARBA" id="ARBA00032146"/>
    </source>
</evidence>
<dbReference type="GO" id="GO:0005737">
    <property type="term" value="C:cytoplasm"/>
    <property type="evidence" value="ECO:0007669"/>
    <property type="project" value="TreeGrafter"/>
</dbReference>
<evidence type="ECO:0000313" key="7">
    <source>
        <dbReference type="Proteomes" id="UP000694546"/>
    </source>
</evidence>
<feature type="region of interest" description="Disordered" evidence="4">
    <location>
        <begin position="485"/>
        <end position="519"/>
    </location>
</feature>
<feature type="region of interest" description="Disordered" evidence="4">
    <location>
        <begin position="686"/>
        <end position="730"/>
    </location>
</feature>
<dbReference type="Ensembl" id="ENSGMOT00000003606.2">
    <property type="protein sequence ID" value="ENSGMOP00000003501.2"/>
    <property type="gene ID" value="ENSGMOG00000003293.2"/>
</dbReference>
<dbReference type="InterPro" id="IPR037000">
    <property type="entry name" value="Ski_DNA-bd_sf"/>
</dbReference>
<dbReference type="InterPro" id="IPR009061">
    <property type="entry name" value="DNA-bd_dom_put_sf"/>
</dbReference>
<dbReference type="GO" id="GO:0009953">
    <property type="term" value="P:dorsal/ventral pattern formation"/>
    <property type="evidence" value="ECO:0007669"/>
    <property type="project" value="Ensembl"/>
</dbReference>
<dbReference type="CDD" id="cd21083">
    <property type="entry name" value="DHD_Ski"/>
    <property type="match status" value="1"/>
</dbReference>
<dbReference type="PANTHER" id="PTHR10005:SF24">
    <property type="entry name" value="SKI ONCOGENE"/>
    <property type="match status" value="1"/>
</dbReference>
<reference evidence="6" key="1">
    <citation type="submission" date="2025-08" db="UniProtKB">
        <authorList>
            <consortium name="Ensembl"/>
        </authorList>
    </citation>
    <scope>IDENTIFICATION</scope>
</reference>
<dbReference type="Gene3D" id="3.10.260.20">
    <property type="entry name" value="Ski"/>
    <property type="match status" value="1"/>
</dbReference>
<gene>
    <name evidence="6" type="primary">skib</name>
</gene>
<name>A0A8C4YYH4_GADMO</name>
<dbReference type="PANTHER" id="PTHR10005">
    <property type="entry name" value="SKI ONCOGENE-RELATED"/>
    <property type="match status" value="1"/>
</dbReference>
<dbReference type="OrthoDB" id="3938623at2759"/>
<organism evidence="6 7">
    <name type="scientific">Gadus morhua</name>
    <name type="common">Atlantic cod</name>
    <dbReference type="NCBI Taxonomy" id="8049"/>
    <lineage>
        <taxon>Eukaryota</taxon>
        <taxon>Metazoa</taxon>
        <taxon>Chordata</taxon>
        <taxon>Craniata</taxon>
        <taxon>Vertebrata</taxon>
        <taxon>Euteleostomi</taxon>
        <taxon>Actinopterygii</taxon>
        <taxon>Neopterygii</taxon>
        <taxon>Teleostei</taxon>
        <taxon>Neoteleostei</taxon>
        <taxon>Acanthomorphata</taxon>
        <taxon>Zeiogadaria</taxon>
        <taxon>Gadariae</taxon>
        <taxon>Gadiformes</taxon>
        <taxon>Gadoidei</taxon>
        <taxon>Gadidae</taxon>
        <taxon>Gadus</taxon>
    </lineage>
</organism>
<dbReference type="AlphaFoldDB" id="A0A8C4YYH4"/>
<dbReference type="Pfam" id="PF08782">
    <property type="entry name" value="c-SKI_SMAD_bind"/>
    <property type="match status" value="1"/>
</dbReference>
<dbReference type="SUPFAM" id="SSF46955">
    <property type="entry name" value="Putative DNA-binding domain"/>
    <property type="match status" value="1"/>
</dbReference>
<evidence type="ECO:0000259" key="5">
    <source>
        <dbReference type="SMART" id="SM01046"/>
    </source>
</evidence>
<dbReference type="GO" id="GO:0005667">
    <property type="term" value="C:transcription regulator complex"/>
    <property type="evidence" value="ECO:0007669"/>
    <property type="project" value="TreeGrafter"/>
</dbReference>
<feature type="compositionally biased region" description="Low complexity" evidence="4">
    <location>
        <begin position="686"/>
        <end position="704"/>
    </location>
</feature>
<feature type="domain" description="c-SKI SMAD4-binding" evidence="5">
    <location>
        <begin position="193"/>
        <end position="288"/>
    </location>
</feature>
<evidence type="ECO:0000256" key="4">
    <source>
        <dbReference type="SAM" id="MobiDB-lite"/>
    </source>
</evidence>
<dbReference type="Proteomes" id="UP000694546">
    <property type="component" value="Chromosome 13"/>
</dbReference>
<evidence type="ECO:0000313" key="6">
    <source>
        <dbReference type="Ensembl" id="ENSGMOP00000003501.2"/>
    </source>
</evidence>
<dbReference type="SMART" id="SM01046">
    <property type="entry name" value="c-SKI_SMAD_bind"/>
    <property type="match status" value="1"/>
</dbReference>
<dbReference type="SUPFAM" id="SSF63763">
    <property type="entry name" value="SAND domain-like"/>
    <property type="match status" value="1"/>
</dbReference>
<dbReference type="GeneTree" id="ENSGT00940000166894"/>
<protein>
    <recommendedName>
        <fullName evidence="2">Ski oncogene</fullName>
    </recommendedName>
    <alternativeName>
        <fullName evidence="3">Proto-oncogene c-Ski</fullName>
    </alternativeName>
</protein>
<keyword evidence="7" id="KW-1185">Reference proteome</keyword>
<feature type="compositionally biased region" description="Basic and acidic residues" evidence="4">
    <location>
        <begin position="721"/>
        <end position="730"/>
    </location>
</feature>
<dbReference type="InterPro" id="IPR010919">
    <property type="entry name" value="SAND-like_dom_sf"/>
</dbReference>
<feature type="compositionally biased region" description="Basic and acidic residues" evidence="4">
    <location>
        <begin position="310"/>
        <end position="326"/>
    </location>
</feature>
<reference evidence="6" key="2">
    <citation type="submission" date="2025-09" db="UniProtKB">
        <authorList>
            <consortium name="Ensembl"/>
        </authorList>
    </citation>
    <scope>IDENTIFICATION</scope>
</reference>
<dbReference type="GO" id="GO:0000122">
    <property type="term" value="P:negative regulation of transcription by RNA polymerase II"/>
    <property type="evidence" value="ECO:0007669"/>
    <property type="project" value="TreeGrafter"/>
</dbReference>
<dbReference type="GO" id="GO:0001947">
    <property type="term" value="P:heart looping"/>
    <property type="evidence" value="ECO:0007669"/>
    <property type="project" value="Ensembl"/>
</dbReference>
<dbReference type="GO" id="GO:0000978">
    <property type="term" value="F:RNA polymerase II cis-regulatory region sequence-specific DNA binding"/>
    <property type="evidence" value="ECO:0007669"/>
    <property type="project" value="TreeGrafter"/>
</dbReference>
<dbReference type="GO" id="GO:0000981">
    <property type="term" value="F:DNA-binding transcription factor activity, RNA polymerase II-specific"/>
    <property type="evidence" value="ECO:0007669"/>
    <property type="project" value="TreeGrafter"/>
</dbReference>
<evidence type="ECO:0000256" key="2">
    <source>
        <dbReference type="ARBA" id="ARBA00022369"/>
    </source>
</evidence>
<dbReference type="GO" id="GO:0030512">
    <property type="term" value="P:negative regulation of transforming growth factor beta receptor signaling pathway"/>
    <property type="evidence" value="ECO:0007669"/>
    <property type="project" value="TreeGrafter"/>
</dbReference>
<dbReference type="Pfam" id="PF02437">
    <property type="entry name" value="Ski_Sno_DHD"/>
    <property type="match status" value="1"/>
</dbReference>
<comment type="similarity">
    <text evidence="1">Belongs to the SKI family.</text>
</comment>
<accession>A0A8C4YYH4</accession>
<sequence>MEAASFHPHPGLQQTLKQFHLSSMRSLGGPAAFSARWHQDILFNKDGKTTEMRLSLPAQAPPVMSGPMFIPSDRSTERCETVLEREPISCFVVGGEKRLCLPQILNTVLRDFSLQQINSVCDDLHIYCSRCTADQLEILKVVGILPFSAPSCGLITQTDAERLCNALIYGGTYPPHCNKELSGTLELERSEKSFKVYHECFGRCKGLFVPELYSSPTAACIQCMDCRLMYPPHKFVVHSHKRLENRTVHWGFDSANWRAYVLLDPEYTGKEEKSLLEQLLKDIKRKFDLMSKRSSKPCRTPSPVPPAKRSKIDKVHFPSPDKEKQPDWLQSLSKSANKDLKQIQLKQRPSAFRPWSPRTPTTEKEKSNPRNEAERSDSKIQESLLTPRLTPTPRALHRNEASSQAHSRDTPAPGKGSGASSRTVHSLPNEVSQPASLRGSLPDASNGDEEMETDGEIDVDDCNDYPPSSSSLPLLPLACSGGVSQTAAPQSCCPPGAPPPSAPLEGPMAGPPGGSCPELDSLRQMLYGGLDSQEAREKVLQEISRMQVKQEEKLAAALQAKRCLQQELEFVRVAKKGRLREAIEAKRSLRKEIERLHTDWERKMAVAEDSCGQLRRELERERRLRVCDKGCEASHLRAKYSAQIEELHVQLQQAEVDREQLRVELQQERAARQSLESVVKELQAQLAQQAATTTPTPTTSPTTSKHPGQEHLDSTPTIADPHQHISQHAD</sequence>
<feature type="compositionally biased region" description="Basic and acidic residues" evidence="4">
    <location>
        <begin position="361"/>
        <end position="380"/>
    </location>
</feature>
<dbReference type="GO" id="GO:0051216">
    <property type="term" value="P:cartilage development"/>
    <property type="evidence" value="ECO:0007669"/>
    <property type="project" value="Ensembl"/>
</dbReference>
<dbReference type="OMA" id="DQGCEAE"/>
<dbReference type="GO" id="GO:0030514">
    <property type="term" value="P:negative regulation of BMP signaling pathway"/>
    <property type="evidence" value="ECO:0007669"/>
    <property type="project" value="TreeGrafter"/>
</dbReference>